<sequence>MPATTEHLTTLQLPLALGGAMCILWRHKCAQIRMYEFALRCRTSSTAVVLEHVIQTCIGYFIMLSSRFRID</sequence>
<dbReference type="KEGG" id="nai:NECAME_12441"/>
<proteinExistence type="predicted"/>
<reference evidence="2" key="1">
    <citation type="journal article" date="2014" name="Nat. Genet.">
        <title>Genome of the human hookworm Necator americanus.</title>
        <authorList>
            <person name="Tang Y.T."/>
            <person name="Gao X."/>
            <person name="Rosa B.A."/>
            <person name="Abubucker S."/>
            <person name="Hallsworth-Pepin K."/>
            <person name="Martin J."/>
            <person name="Tyagi R."/>
            <person name="Heizer E."/>
            <person name="Zhang X."/>
            <person name="Bhonagiri-Palsikar V."/>
            <person name="Minx P."/>
            <person name="Warren W.C."/>
            <person name="Wang Q."/>
            <person name="Zhan B."/>
            <person name="Hotez P.J."/>
            <person name="Sternberg P.W."/>
            <person name="Dougall A."/>
            <person name="Gaze S.T."/>
            <person name="Mulvenna J."/>
            <person name="Sotillo J."/>
            <person name="Ranganathan S."/>
            <person name="Rabelo E.M."/>
            <person name="Wilson R.K."/>
            <person name="Felgner P.L."/>
            <person name="Bethony J."/>
            <person name="Hawdon J.M."/>
            <person name="Gasser R.B."/>
            <person name="Loukas A."/>
            <person name="Mitreva M."/>
        </authorList>
    </citation>
    <scope>NUCLEOTIDE SEQUENCE [LARGE SCALE GENOMIC DNA]</scope>
</reference>
<name>W2T2Z8_NECAM</name>
<evidence type="ECO:0000313" key="1">
    <source>
        <dbReference type="EMBL" id="ETN75347.1"/>
    </source>
</evidence>
<dbReference type="Proteomes" id="UP000053676">
    <property type="component" value="Unassembled WGS sequence"/>
</dbReference>
<organism evidence="1 2">
    <name type="scientific">Necator americanus</name>
    <name type="common">Human hookworm</name>
    <dbReference type="NCBI Taxonomy" id="51031"/>
    <lineage>
        <taxon>Eukaryota</taxon>
        <taxon>Metazoa</taxon>
        <taxon>Ecdysozoa</taxon>
        <taxon>Nematoda</taxon>
        <taxon>Chromadorea</taxon>
        <taxon>Rhabditida</taxon>
        <taxon>Rhabditina</taxon>
        <taxon>Rhabditomorpha</taxon>
        <taxon>Strongyloidea</taxon>
        <taxon>Ancylostomatidae</taxon>
        <taxon>Bunostominae</taxon>
        <taxon>Necator</taxon>
    </lineage>
</organism>
<dbReference type="EMBL" id="KI660303">
    <property type="protein sequence ID" value="ETN75347.1"/>
    <property type="molecule type" value="Genomic_DNA"/>
</dbReference>
<dbReference type="AlphaFoldDB" id="W2T2Z8"/>
<protein>
    <submittedName>
        <fullName evidence="1">Uncharacterized protein</fullName>
    </submittedName>
</protein>
<evidence type="ECO:0000313" key="2">
    <source>
        <dbReference type="Proteomes" id="UP000053676"/>
    </source>
</evidence>
<gene>
    <name evidence="1" type="ORF">NECAME_12441</name>
</gene>
<keyword evidence="2" id="KW-1185">Reference proteome</keyword>
<accession>W2T2Z8</accession>